<dbReference type="EMBL" id="DXBC01000001">
    <property type="protein sequence ID" value="HIZ78170.1"/>
    <property type="molecule type" value="Genomic_DNA"/>
</dbReference>
<accession>A0A9D2K3W8</accession>
<dbReference type="Proteomes" id="UP000824101">
    <property type="component" value="Unassembled WGS sequence"/>
</dbReference>
<evidence type="ECO:0000256" key="1">
    <source>
        <dbReference type="SAM" id="Phobius"/>
    </source>
</evidence>
<comment type="caution">
    <text evidence="2">The sequence shown here is derived from an EMBL/GenBank/DDBJ whole genome shotgun (WGS) entry which is preliminary data.</text>
</comment>
<keyword evidence="1" id="KW-0812">Transmembrane</keyword>
<protein>
    <recommendedName>
        <fullName evidence="4">DUF4190 domain-containing protein</fullName>
    </recommendedName>
</protein>
<organism evidence="2 3">
    <name type="scientific">Candidatus Lachnoclostridium stercorigallinarum</name>
    <dbReference type="NCBI Taxonomy" id="2838634"/>
    <lineage>
        <taxon>Bacteria</taxon>
        <taxon>Bacillati</taxon>
        <taxon>Bacillota</taxon>
        <taxon>Clostridia</taxon>
        <taxon>Lachnospirales</taxon>
        <taxon>Lachnospiraceae</taxon>
    </lineage>
</organism>
<evidence type="ECO:0008006" key="4">
    <source>
        <dbReference type="Google" id="ProtNLM"/>
    </source>
</evidence>
<feature type="transmembrane region" description="Helical" evidence="1">
    <location>
        <begin position="35"/>
        <end position="53"/>
    </location>
</feature>
<evidence type="ECO:0000313" key="2">
    <source>
        <dbReference type="EMBL" id="HIZ78170.1"/>
    </source>
</evidence>
<gene>
    <name evidence="2" type="ORF">IAA17_00055</name>
</gene>
<dbReference type="AlphaFoldDB" id="A0A9D2K3W8"/>
<name>A0A9D2K3W8_9FIRM</name>
<keyword evidence="1" id="KW-0472">Membrane</keyword>
<reference evidence="2" key="1">
    <citation type="journal article" date="2021" name="PeerJ">
        <title>Extensive microbial diversity within the chicken gut microbiome revealed by metagenomics and culture.</title>
        <authorList>
            <person name="Gilroy R."/>
            <person name="Ravi A."/>
            <person name="Getino M."/>
            <person name="Pursley I."/>
            <person name="Horton D.L."/>
            <person name="Alikhan N.F."/>
            <person name="Baker D."/>
            <person name="Gharbi K."/>
            <person name="Hall N."/>
            <person name="Watson M."/>
            <person name="Adriaenssens E.M."/>
            <person name="Foster-Nyarko E."/>
            <person name="Jarju S."/>
            <person name="Secka A."/>
            <person name="Antonio M."/>
            <person name="Oren A."/>
            <person name="Chaudhuri R.R."/>
            <person name="La Ragione R."/>
            <person name="Hildebrand F."/>
            <person name="Pallen M.J."/>
        </authorList>
    </citation>
    <scope>NUCLEOTIDE SEQUENCE</scope>
    <source>
        <strain evidence="2">ChiBcec1-1093</strain>
    </source>
</reference>
<proteinExistence type="predicted"/>
<feature type="transmembrane region" description="Helical" evidence="1">
    <location>
        <begin position="65"/>
        <end position="89"/>
    </location>
</feature>
<keyword evidence="1" id="KW-1133">Transmembrane helix</keyword>
<evidence type="ECO:0000313" key="3">
    <source>
        <dbReference type="Proteomes" id="UP000824101"/>
    </source>
</evidence>
<reference evidence="2" key="2">
    <citation type="submission" date="2021-04" db="EMBL/GenBank/DDBJ databases">
        <authorList>
            <person name="Gilroy R."/>
        </authorList>
    </citation>
    <scope>NUCLEOTIDE SEQUENCE</scope>
    <source>
        <strain evidence="2">ChiBcec1-1093</strain>
    </source>
</reference>
<sequence length="118" mass="12663">MNPKKNSGNLAAQLAFLSILAGAASILFCFSPLIQFPLGMTGIALALISRVYNDGHFMGQAMAGLIASAVGIFFSLITFVMVMFVYQVILPSPTLGPQYNQLMQQFLDSWNSGAIPTL</sequence>